<name>A0ABS7S1G7_9ENTR</name>
<gene>
    <name evidence="1" type="ORF">ITX56_20485</name>
</gene>
<evidence type="ECO:0000313" key="2">
    <source>
        <dbReference type="Proteomes" id="UP000706580"/>
    </source>
</evidence>
<proteinExistence type="predicted"/>
<dbReference type="Proteomes" id="UP000706580">
    <property type="component" value="Unassembled WGS sequence"/>
</dbReference>
<sequence>MATSLATSRLATTFSLVTCLVTTPLEAASSGYQKWLLVLVTPAGIHPIPAVLVDT</sequence>
<comment type="caution">
    <text evidence="1">The sequence shown here is derived from an EMBL/GenBank/DDBJ whole genome shotgun (WGS) entry which is preliminary data.</text>
</comment>
<evidence type="ECO:0008006" key="3">
    <source>
        <dbReference type="Google" id="ProtNLM"/>
    </source>
</evidence>
<accession>A0ABS7S1G7</accession>
<reference evidence="1 2" key="1">
    <citation type="submission" date="2020-11" db="EMBL/GenBank/DDBJ databases">
        <title>Draft Genome of Enterobacter sp. strain EMC7.</title>
        <authorList>
            <person name="Barman P."/>
            <person name="Sinha S."/>
            <person name="Sen S."/>
            <person name="Chakraborty R."/>
        </authorList>
    </citation>
    <scope>NUCLEOTIDE SEQUENCE [LARGE SCALE GENOMIC DNA]</scope>
    <source>
        <strain evidence="1 2">EMC7</strain>
    </source>
</reference>
<keyword evidence="2" id="KW-1185">Reference proteome</keyword>
<protein>
    <recommendedName>
        <fullName evidence="3">Secreted protein</fullName>
    </recommendedName>
</protein>
<dbReference type="RefSeq" id="WP_223075580.1">
    <property type="nucleotide sequence ID" value="NZ_JADMNK010000014.1"/>
</dbReference>
<organism evidence="1 2">
    <name type="scientific">Leclercia barmai</name>
    <dbReference type="NCBI Taxonomy" id="2785629"/>
    <lineage>
        <taxon>Bacteria</taxon>
        <taxon>Pseudomonadati</taxon>
        <taxon>Pseudomonadota</taxon>
        <taxon>Gammaproteobacteria</taxon>
        <taxon>Enterobacterales</taxon>
        <taxon>Enterobacteriaceae</taxon>
        <taxon>Leclercia</taxon>
    </lineage>
</organism>
<dbReference type="EMBL" id="JADMNK010000014">
    <property type="protein sequence ID" value="MBZ0060127.1"/>
    <property type="molecule type" value="Genomic_DNA"/>
</dbReference>
<evidence type="ECO:0000313" key="1">
    <source>
        <dbReference type="EMBL" id="MBZ0060127.1"/>
    </source>
</evidence>